<reference evidence="1 2" key="1">
    <citation type="submission" date="2016-11" db="EMBL/GenBank/DDBJ databases">
        <authorList>
            <person name="Jaros S."/>
            <person name="Januszkiewicz K."/>
            <person name="Wedrychowicz H."/>
        </authorList>
    </citation>
    <scope>NUCLEOTIDE SEQUENCE [LARGE SCALE GENOMIC DNA]</scope>
    <source>
        <strain evidence="1 2">GAS138</strain>
    </source>
</reference>
<proteinExistence type="predicted"/>
<accession>A0A1M5JTL2</accession>
<dbReference type="EMBL" id="LT670817">
    <property type="protein sequence ID" value="SHG43755.1"/>
    <property type="molecule type" value="Genomic_DNA"/>
</dbReference>
<gene>
    <name evidence="1" type="ORF">SAMN05443248_1561</name>
</gene>
<evidence type="ECO:0000313" key="2">
    <source>
        <dbReference type="Proteomes" id="UP000189796"/>
    </source>
</evidence>
<sequence length="267" mass="28911">MPRSKGDGSKSSIRVRPGTSVHRMTAKNWSDLEKHFRVSLPGEVRAKIEVASDCYAGIGKLHSPKESINTKTAIKALDAWIKASGRFQISLGKKSSVAKLSRIEIISNLCGEGKRKSLEKMSPLGFFGLMLDLAMGAASTAIAEIPGREFGPEIKGDMWLVWVRLIVVAVSQVGAKTTASSSNLASESSFVEGVLYLQALLPDYCKRFKTYDSVVKGVQLARKKFGHADEFVLMGTMMGLGSGVIDKELLSKLSDLRHELGAGKTGY</sequence>
<dbReference type="AlphaFoldDB" id="A0A1M5JTL2"/>
<evidence type="ECO:0000313" key="1">
    <source>
        <dbReference type="EMBL" id="SHG43755.1"/>
    </source>
</evidence>
<organism evidence="1 2">
    <name type="scientific">Bradyrhizobium erythrophlei</name>
    <dbReference type="NCBI Taxonomy" id="1437360"/>
    <lineage>
        <taxon>Bacteria</taxon>
        <taxon>Pseudomonadati</taxon>
        <taxon>Pseudomonadota</taxon>
        <taxon>Alphaproteobacteria</taxon>
        <taxon>Hyphomicrobiales</taxon>
        <taxon>Nitrobacteraceae</taxon>
        <taxon>Bradyrhizobium</taxon>
    </lineage>
</organism>
<protein>
    <submittedName>
        <fullName evidence="1">Uncharacterized protein</fullName>
    </submittedName>
</protein>
<name>A0A1M5JTL2_9BRAD</name>
<dbReference type="Proteomes" id="UP000189796">
    <property type="component" value="Chromosome I"/>
</dbReference>